<evidence type="ECO:0000313" key="2">
    <source>
        <dbReference type="EMBL" id="MCX7537600.1"/>
    </source>
</evidence>
<dbReference type="RefSeq" id="WP_267169133.1">
    <property type="nucleotide sequence ID" value="NZ_JAPMKX010000001.1"/>
</dbReference>
<gene>
    <name evidence="2" type="ORF">OS123_03425</name>
</gene>
<proteinExistence type="predicted"/>
<dbReference type="EMBL" id="JAPMKX010000001">
    <property type="protein sequence ID" value="MCX7537600.1"/>
    <property type="molecule type" value="Genomic_DNA"/>
</dbReference>
<evidence type="ECO:0000313" key="3">
    <source>
        <dbReference type="Proteomes" id="UP001070238"/>
    </source>
</evidence>
<keyword evidence="2" id="KW-0503">Monooxygenase</keyword>
<dbReference type="SUPFAM" id="SSF54909">
    <property type="entry name" value="Dimeric alpha+beta barrel"/>
    <property type="match status" value="1"/>
</dbReference>
<sequence length="232" mass="26518">MIRVIHTFGALPDGLLDEVRALRGRVEQAEVYSTLVAGEEEHALALLFADERGYGDLLRGITDHPVLHDLLRCTDTGTAIYRRVPYALDGAVWRPAERPDPAVMWPARGPVDIVIQGAYEAGPEMRDLTAREISDTRREPGCLTYAWYENVELPNHLMLLETWADQQIYDAHWFGRTATAGYRGDSGRRPTPPERGEPVREFYRSQRFEFHYGRMLPVDVRDYSRTVEWSAS</sequence>
<accession>A0A9Q4CB01</accession>
<organism evidence="2 3">
    <name type="scientific">Corynebacterium antarcticum</name>
    <dbReference type="NCBI Taxonomy" id="2800405"/>
    <lineage>
        <taxon>Bacteria</taxon>
        <taxon>Bacillati</taxon>
        <taxon>Actinomycetota</taxon>
        <taxon>Actinomycetes</taxon>
        <taxon>Mycobacteriales</taxon>
        <taxon>Corynebacteriaceae</taxon>
        <taxon>Corynebacterium</taxon>
    </lineage>
</organism>
<name>A0A9Q4CB01_9CORY</name>
<dbReference type="InterPro" id="IPR007138">
    <property type="entry name" value="ABM_dom"/>
</dbReference>
<comment type="caution">
    <text evidence="2">The sequence shown here is derived from an EMBL/GenBank/DDBJ whole genome shotgun (WGS) entry which is preliminary data.</text>
</comment>
<dbReference type="Gene3D" id="3.30.70.100">
    <property type="match status" value="1"/>
</dbReference>
<keyword evidence="2" id="KW-0560">Oxidoreductase</keyword>
<dbReference type="Proteomes" id="UP001070238">
    <property type="component" value="Unassembled WGS sequence"/>
</dbReference>
<dbReference type="PROSITE" id="PS51725">
    <property type="entry name" value="ABM"/>
    <property type="match status" value="1"/>
</dbReference>
<feature type="domain" description="ABM" evidence="1">
    <location>
        <begin position="109"/>
        <end position="202"/>
    </location>
</feature>
<evidence type="ECO:0000259" key="1">
    <source>
        <dbReference type="PROSITE" id="PS51725"/>
    </source>
</evidence>
<dbReference type="InterPro" id="IPR011008">
    <property type="entry name" value="Dimeric_a/b-barrel"/>
</dbReference>
<dbReference type="GO" id="GO:0004497">
    <property type="term" value="F:monooxygenase activity"/>
    <property type="evidence" value="ECO:0007669"/>
    <property type="project" value="UniProtKB-KW"/>
</dbReference>
<dbReference type="Pfam" id="PF03992">
    <property type="entry name" value="ABM"/>
    <property type="match status" value="1"/>
</dbReference>
<dbReference type="AlphaFoldDB" id="A0A9Q4CB01"/>
<reference evidence="2" key="1">
    <citation type="submission" date="2022-11" db="EMBL/GenBank/DDBJ databases">
        <title>Corynebacterium sp. isolated from Penguins.</title>
        <authorList>
            <person name="Sedlar K."/>
            <person name="Svec P."/>
        </authorList>
    </citation>
    <scope>NUCLEOTIDE SEQUENCE</scope>
    <source>
        <strain evidence="2">P5875</strain>
    </source>
</reference>
<protein>
    <submittedName>
        <fullName evidence="2">Antibiotic biosynthesis monooxygenase</fullName>
    </submittedName>
</protein>